<evidence type="ECO:0000313" key="1">
    <source>
        <dbReference type="EMBL" id="CDB45052.1"/>
    </source>
</evidence>
<dbReference type="EMBL" id="CBDS010000011">
    <property type="protein sequence ID" value="CDB45052.1"/>
    <property type="molecule type" value="Genomic_DNA"/>
</dbReference>
<evidence type="ECO:0008006" key="2">
    <source>
        <dbReference type="Google" id="ProtNLM"/>
    </source>
</evidence>
<gene>
    <name evidence="1" type="ORF">BN533_00190</name>
</gene>
<proteinExistence type="predicted"/>
<reference evidence="1" key="1">
    <citation type="submission" date="2012-11" db="EMBL/GenBank/DDBJ databases">
        <title>Dependencies among metagenomic species, viruses, plasmids and units of genetic variation.</title>
        <authorList>
            <person name="Nielsen H.B."/>
            <person name="Almeida M."/>
            <person name="Juncker A.S."/>
            <person name="Rasmussen S."/>
            <person name="Li J."/>
            <person name="Sunagawa S."/>
            <person name="Plichta D."/>
            <person name="Gautier L."/>
            <person name="Le Chatelier E."/>
            <person name="Peletier E."/>
            <person name="Bonde I."/>
            <person name="Nielsen T."/>
            <person name="Manichanh C."/>
            <person name="Arumugam M."/>
            <person name="Batto J."/>
            <person name="Santos M.B.Q.D."/>
            <person name="Blom N."/>
            <person name="Borruel N."/>
            <person name="Burgdorf K.S."/>
            <person name="Boumezbeur F."/>
            <person name="Casellas F."/>
            <person name="Dore J."/>
            <person name="Guarner F."/>
            <person name="Hansen T."/>
            <person name="Hildebrand F."/>
            <person name="Kaas R.S."/>
            <person name="Kennedy S."/>
            <person name="Kristiansen K."/>
            <person name="Kultima J.R."/>
            <person name="Leonard P."/>
            <person name="Levenez F."/>
            <person name="Lund O."/>
            <person name="Moumen B."/>
            <person name="Le Paslier D."/>
            <person name="Pons N."/>
            <person name="Pedersen O."/>
            <person name="Prifti E."/>
            <person name="Qin J."/>
            <person name="Raes J."/>
            <person name="Tap J."/>
            <person name="Tims S."/>
            <person name="Ussery D.W."/>
            <person name="Yamada T."/>
            <person name="MetaHit consortium"/>
            <person name="Renault P."/>
            <person name="Sicheritz-Ponten T."/>
            <person name="Bork P."/>
            <person name="Wang J."/>
            <person name="Brunak S."/>
            <person name="Ehrlich S.D."/>
        </authorList>
    </citation>
    <scope>NUCLEOTIDE SEQUENCE [LARGE SCALE GENOMIC DNA]</scope>
</reference>
<dbReference type="STRING" id="1262914.BN533_00190"/>
<sequence>MSLDRSVTINLGGKERKIKFNALGVSQLERMLDDHNVYKMVNGGVIALGDLAKCLYVGLAAYDKKVTIQQVYNWMDEWLLDNSSESLQTLVIIALSKAGVFGFARKVLETENNTLEIEAPPDDEEVGK</sequence>
<organism evidence="1">
    <name type="scientific">Phascolarctobacterium faecium</name>
    <dbReference type="NCBI Taxonomy" id="33025"/>
    <lineage>
        <taxon>Bacteria</taxon>
        <taxon>Bacillati</taxon>
        <taxon>Bacillota</taxon>
        <taxon>Negativicutes</taxon>
        <taxon>Acidaminococcales</taxon>
        <taxon>Acidaminococcaceae</taxon>
        <taxon>Phascolarctobacterium</taxon>
    </lineage>
</organism>
<name>R6J441_9FIRM</name>
<dbReference type="RefSeq" id="WP_021717094.1">
    <property type="nucleotide sequence ID" value="NZ_CAUEDM010000101.1"/>
</dbReference>
<accession>R6J441</accession>
<dbReference type="HOGENOM" id="CLU_1957501_0_0_9"/>
<comment type="caution">
    <text evidence="1">The sequence shown here is derived from an EMBL/GenBank/DDBJ whole genome shotgun (WGS) entry which is preliminary data.</text>
</comment>
<protein>
    <recommendedName>
        <fullName evidence="2">Phage protein</fullName>
    </recommendedName>
</protein>
<dbReference type="AlphaFoldDB" id="R6J441"/>